<dbReference type="PANTHER" id="PTHR11986">
    <property type="entry name" value="AMINOTRANSFERASE CLASS III"/>
    <property type="match status" value="1"/>
</dbReference>
<evidence type="ECO:0000256" key="4">
    <source>
        <dbReference type="ARBA" id="ARBA00022679"/>
    </source>
</evidence>
<dbReference type="PIRSF" id="PIRSF000521">
    <property type="entry name" value="Transaminase_4ab_Lys_Orn"/>
    <property type="match status" value="1"/>
</dbReference>
<evidence type="ECO:0000256" key="3">
    <source>
        <dbReference type="ARBA" id="ARBA00022576"/>
    </source>
</evidence>
<dbReference type="STRING" id="109895.A0A507EH84"/>
<dbReference type="FunFam" id="3.40.640.10:FF:000013">
    <property type="entry name" value="4-aminobutyrate aminotransferase"/>
    <property type="match status" value="1"/>
</dbReference>
<evidence type="ECO:0000313" key="8">
    <source>
        <dbReference type="Proteomes" id="UP000318582"/>
    </source>
</evidence>
<evidence type="ECO:0000313" key="7">
    <source>
        <dbReference type="EMBL" id="TPX62550.1"/>
    </source>
</evidence>
<sequence length="440" mass="47933">MQGKKQMSELVAFGSRHIGRGIARMSEIAWERGEGSWMHSADGKKYLDFTCGIGVTNLGHCHPKITKAAQHQCGQVVHAQCNVGYHGPQLQLMEKLLPVMPHKSLDTFLFVNSGSEAVESAIKLARHSTKKQNVVVMQGGFHGRTIATASMTRSKTIYSAGFGPMMSGVFTTPFPYEYHYNLSRAAQGNKSDDACADEALWQLRLLLKQQTAPSDTAAIILEPVLGEGGYVPAPKKYMQGLRKICDEHKILLIIDEVQSGFGRTGTYFAIEQYDVRPDILVMAKGIANGFPLAGIVSRKEIMDSQTPGSMGGTYSGNAVACAAAVACADVMREEKILQNVKARGDQMRAGLERIRKDSNVGPLIGDVRGLGLMLGLEFARTAPTGISSRVQQNCIRNGLLILTTSVFETLRFIPPLTISDEEMSHGLEIFEKSLHEAATM</sequence>
<dbReference type="InterPro" id="IPR005814">
    <property type="entry name" value="Aminotrans_3"/>
</dbReference>
<dbReference type="InterPro" id="IPR050103">
    <property type="entry name" value="Class-III_PLP-dep_AT"/>
</dbReference>
<dbReference type="EMBL" id="QEAQ01000002">
    <property type="protein sequence ID" value="TPX62550.1"/>
    <property type="molecule type" value="Genomic_DNA"/>
</dbReference>
<dbReference type="CDD" id="cd00610">
    <property type="entry name" value="OAT_like"/>
    <property type="match status" value="1"/>
</dbReference>
<comment type="similarity">
    <text evidence="2 6">Belongs to the class-III pyridoxal-phosphate-dependent aminotransferase family.</text>
</comment>
<evidence type="ECO:0008006" key="9">
    <source>
        <dbReference type="Google" id="ProtNLM"/>
    </source>
</evidence>
<dbReference type="GO" id="GO:0042802">
    <property type="term" value="F:identical protein binding"/>
    <property type="evidence" value="ECO:0007669"/>
    <property type="project" value="TreeGrafter"/>
</dbReference>
<reference evidence="7 8" key="1">
    <citation type="journal article" date="2019" name="Sci. Rep.">
        <title>Comparative genomics of chytrid fungi reveal insights into the obligate biotrophic and pathogenic lifestyle of Synchytrium endobioticum.</title>
        <authorList>
            <person name="van de Vossenberg B.T.L.H."/>
            <person name="Warris S."/>
            <person name="Nguyen H.D.T."/>
            <person name="van Gent-Pelzer M.P.E."/>
            <person name="Joly D.L."/>
            <person name="van de Geest H.C."/>
            <person name="Bonants P.J.M."/>
            <person name="Smith D.S."/>
            <person name="Levesque C.A."/>
            <person name="van der Lee T.A.J."/>
        </authorList>
    </citation>
    <scope>NUCLEOTIDE SEQUENCE [LARGE SCALE GENOMIC DNA]</scope>
    <source>
        <strain evidence="7 8">CBS 809.83</strain>
    </source>
</reference>
<evidence type="ECO:0000256" key="1">
    <source>
        <dbReference type="ARBA" id="ARBA00001933"/>
    </source>
</evidence>
<dbReference type="Gene3D" id="3.90.1150.10">
    <property type="entry name" value="Aspartate Aminotransferase, domain 1"/>
    <property type="match status" value="1"/>
</dbReference>
<organism evidence="7 8">
    <name type="scientific">Powellomyces hirtus</name>
    <dbReference type="NCBI Taxonomy" id="109895"/>
    <lineage>
        <taxon>Eukaryota</taxon>
        <taxon>Fungi</taxon>
        <taxon>Fungi incertae sedis</taxon>
        <taxon>Chytridiomycota</taxon>
        <taxon>Chytridiomycota incertae sedis</taxon>
        <taxon>Chytridiomycetes</taxon>
        <taxon>Spizellomycetales</taxon>
        <taxon>Powellomycetaceae</taxon>
        <taxon>Powellomyces</taxon>
    </lineage>
</organism>
<dbReference type="GO" id="GO:0008483">
    <property type="term" value="F:transaminase activity"/>
    <property type="evidence" value="ECO:0007669"/>
    <property type="project" value="UniProtKB-KW"/>
</dbReference>
<evidence type="ECO:0000256" key="6">
    <source>
        <dbReference type="RuleBase" id="RU003560"/>
    </source>
</evidence>
<keyword evidence="5 6" id="KW-0663">Pyridoxal phosphate</keyword>
<dbReference type="InterPro" id="IPR015421">
    <property type="entry name" value="PyrdxlP-dep_Trfase_major"/>
</dbReference>
<evidence type="ECO:0000256" key="2">
    <source>
        <dbReference type="ARBA" id="ARBA00008954"/>
    </source>
</evidence>
<keyword evidence="3" id="KW-0032">Aminotransferase</keyword>
<dbReference type="AlphaFoldDB" id="A0A507EH84"/>
<gene>
    <name evidence="7" type="ORF">PhCBS80983_g00331</name>
</gene>
<dbReference type="InterPro" id="IPR015424">
    <property type="entry name" value="PyrdxlP-dep_Trfase"/>
</dbReference>
<dbReference type="Proteomes" id="UP000318582">
    <property type="component" value="Unassembled WGS sequence"/>
</dbReference>
<dbReference type="PROSITE" id="PS00600">
    <property type="entry name" value="AA_TRANSFER_CLASS_3"/>
    <property type="match status" value="1"/>
</dbReference>
<dbReference type="Pfam" id="PF00202">
    <property type="entry name" value="Aminotran_3"/>
    <property type="match status" value="1"/>
</dbReference>
<comment type="caution">
    <text evidence="7">The sequence shown here is derived from an EMBL/GenBank/DDBJ whole genome shotgun (WGS) entry which is preliminary data.</text>
</comment>
<keyword evidence="4" id="KW-0808">Transferase</keyword>
<dbReference type="SUPFAM" id="SSF53383">
    <property type="entry name" value="PLP-dependent transferases"/>
    <property type="match status" value="1"/>
</dbReference>
<dbReference type="GO" id="GO:0030170">
    <property type="term" value="F:pyridoxal phosphate binding"/>
    <property type="evidence" value="ECO:0007669"/>
    <property type="project" value="InterPro"/>
</dbReference>
<accession>A0A507EH84</accession>
<comment type="cofactor">
    <cofactor evidence="1">
        <name>pyridoxal 5'-phosphate</name>
        <dbReference type="ChEBI" id="CHEBI:597326"/>
    </cofactor>
</comment>
<dbReference type="InterPro" id="IPR049704">
    <property type="entry name" value="Aminotrans_3_PPA_site"/>
</dbReference>
<protein>
    <recommendedName>
        <fullName evidence="9">4-aminobutyrate aminotransferase</fullName>
    </recommendedName>
</protein>
<proteinExistence type="inferred from homology"/>
<keyword evidence="8" id="KW-1185">Reference proteome</keyword>
<evidence type="ECO:0000256" key="5">
    <source>
        <dbReference type="ARBA" id="ARBA00022898"/>
    </source>
</evidence>
<name>A0A507EH84_9FUNG</name>
<dbReference type="InterPro" id="IPR015422">
    <property type="entry name" value="PyrdxlP-dep_Trfase_small"/>
</dbReference>
<dbReference type="Gene3D" id="3.40.640.10">
    <property type="entry name" value="Type I PLP-dependent aspartate aminotransferase-like (Major domain)"/>
    <property type="match status" value="1"/>
</dbReference>